<dbReference type="InterPro" id="IPR025949">
    <property type="entry name" value="PapC-like_C"/>
</dbReference>
<feature type="region of interest" description="Disordered" evidence="10">
    <location>
        <begin position="601"/>
        <end position="637"/>
    </location>
</feature>
<reference evidence="13" key="1">
    <citation type="submission" date="2022-06" db="EMBL/GenBank/DDBJ databases">
        <authorList>
            <person name="Lu C.-H."/>
        </authorList>
    </citation>
    <scope>NUCLEOTIDE SEQUENCE</scope>
    <source>
        <strain evidence="13">21MJYT02-11</strain>
    </source>
</reference>
<proteinExistence type="inferred from homology"/>
<keyword evidence="5 9" id="KW-0812">Transmembrane</keyword>
<dbReference type="InterPro" id="IPR025885">
    <property type="entry name" value="PapC_N"/>
</dbReference>
<dbReference type="Pfam" id="PF13954">
    <property type="entry name" value="PapC_N"/>
    <property type="match status" value="1"/>
</dbReference>
<sequence>MNTRHRRPLQPAYLSRLIAALVAGVLPGVALAAVEFDPRLVYGESASSTNWSRFASNEHVAGTYSADIRVNGTFVVRRDIEVRATDDGRTQVCLDPAWFEQLGLDAGRVARAQEASAASDKPLRPLPTEVFCDVLANYVPDATVNFDAGEQVLEIGIPQAYLTHDPRGWVNPELRDNGINAARLNYYVNHQQMHTSGYGSRSSTSAMVNAGVNLGAWRFRHDGYFAYDSQAGGSYRPGRTLVQRDLPGMDAQLTLGEAATAGDLFDGVNYRGVSVSTDARMLPDSQNGYAPSVRGVAQSNARVVIRQRGNVIYETMVAPGPFEINDLYSTASSGDLNVEVIEADGRVQRFVVPFAAVPQLLRKGQQRYSMTAGQLRDTGLPGTAQFVEATLRRGVSDQVTLFGGVTASNGYGAVLLGGAVNTPIGAFSGDVSFARTQLPGEQAGFDSSMSGQSYRLTYSKDLPSTNTNITVAAYRYSTRGYLSLADAARVRGALREGFGGQDVARQRGRLDLTVNQRLGDRGGSLFVTASSADYWNRGQRATSFTLGYSNTWGPVTYTVSAQRTMERSLYGNEDSRQTNSINLSLSIPLGKAGNAARLTTSMDRDSDGRQNLRAGVSGSFGEQRQGNYNASATHNGQDGARFNGDVSYMTSVANLSAGYSGGHGSQQLSLGASGGVILHSDGVVFSQQMGDTVGIVHVPDAPGAAIDNAIGVKTDARGYAVVPYLSPYRRNEVTIDPKGLPLDVELKSASVTTVPTAGAVVRVVVPTSSGRTALIEALRADGQPLPFGVDVANEAGEVVGVVGQASRLWVRGVEERGRLFVRWGEDAAEQCAVDYNLAGVASGDMVVSQCSGELPASE</sequence>
<keyword evidence="4" id="KW-1134">Transmembrane beta strand</keyword>
<gene>
    <name evidence="13" type="ORF">NG900_16380</name>
</gene>
<evidence type="ECO:0000256" key="4">
    <source>
        <dbReference type="ARBA" id="ARBA00022452"/>
    </source>
</evidence>
<dbReference type="Proteomes" id="UP001162811">
    <property type="component" value="Unassembled WGS sequence"/>
</dbReference>
<keyword evidence="6" id="KW-0732">Signal</keyword>
<evidence type="ECO:0000256" key="10">
    <source>
        <dbReference type="SAM" id="MobiDB-lite"/>
    </source>
</evidence>
<dbReference type="Gene3D" id="2.60.40.3110">
    <property type="match status" value="1"/>
</dbReference>
<evidence type="ECO:0000313" key="14">
    <source>
        <dbReference type="Proteomes" id="UP001162811"/>
    </source>
</evidence>
<evidence type="ECO:0000256" key="1">
    <source>
        <dbReference type="ARBA" id="ARBA00004571"/>
    </source>
</evidence>
<dbReference type="Gene3D" id="3.10.20.410">
    <property type="match status" value="1"/>
</dbReference>
<keyword evidence="9" id="KW-1029">Fimbrium biogenesis</keyword>
<evidence type="ECO:0000256" key="8">
    <source>
        <dbReference type="ARBA" id="ARBA00023237"/>
    </source>
</evidence>
<evidence type="ECO:0000256" key="6">
    <source>
        <dbReference type="ARBA" id="ARBA00022729"/>
    </source>
</evidence>
<keyword evidence="3 9" id="KW-0813">Transport</keyword>
<keyword evidence="8 9" id="KW-0998">Cell outer membrane</keyword>
<dbReference type="PROSITE" id="PS01151">
    <property type="entry name" value="FIMBRIAL_USHER"/>
    <property type="match status" value="1"/>
</dbReference>
<evidence type="ECO:0000259" key="11">
    <source>
        <dbReference type="Pfam" id="PF13953"/>
    </source>
</evidence>
<dbReference type="Pfam" id="PF13953">
    <property type="entry name" value="PapC_C"/>
    <property type="match status" value="1"/>
</dbReference>
<protein>
    <submittedName>
        <fullName evidence="13">Fimbrial biogenesis outer membrane usher protein</fullName>
    </submittedName>
</protein>
<dbReference type="InterPro" id="IPR042186">
    <property type="entry name" value="FimD_plug_dom"/>
</dbReference>
<dbReference type="Pfam" id="PF00577">
    <property type="entry name" value="Usher"/>
    <property type="match status" value="1"/>
</dbReference>
<comment type="similarity">
    <text evidence="2 9">Belongs to the fimbrial export usher family.</text>
</comment>
<comment type="caution">
    <text evidence="13">The sequence shown here is derived from an EMBL/GenBank/DDBJ whole genome shotgun (WGS) entry which is preliminary data.</text>
</comment>
<organism evidence="13 14">
    <name type="scientific">Ralstonia soli</name>
    <dbReference type="NCBI Taxonomy" id="2953896"/>
    <lineage>
        <taxon>Bacteria</taxon>
        <taxon>Pseudomonadati</taxon>
        <taxon>Pseudomonadota</taxon>
        <taxon>Betaproteobacteria</taxon>
        <taxon>Burkholderiales</taxon>
        <taxon>Burkholderiaceae</taxon>
        <taxon>Ralstonia</taxon>
    </lineage>
</organism>
<evidence type="ECO:0000256" key="5">
    <source>
        <dbReference type="ARBA" id="ARBA00022692"/>
    </source>
</evidence>
<accession>A0ABT1AN57</accession>
<dbReference type="InterPro" id="IPR018030">
    <property type="entry name" value="Fimbrial_membr_usher_CS"/>
</dbReference>
<evidence type="ECO:0000259" key="12">
    <source>
        <dbReference type="Pfam" id="PF13954"/>
    </source>
</evidence>
<evidence type="ECO:0000256" key="7">
    <source>
        <dbReference type="ARBA" id="ARBA00023136"/>
    </source>
</evidence>
<dbReference type="EMBL" id="JAMXHT010000006">
    <property type="protein sequence ID" value="MCO5399776.1"/>
    <property type="molecule type" value="Genomic_DNA"/>
</dbReference>
<dbReference type="InterPro" id="IPR037224">
    <property type="entry name" value="PapC_N_sf"/>
</dbReference>
<dbReference type="Gene3D" id="2.60.40.2070">
    <property type="match status" value="1"/>
</dbReference>
<dbReference type="InterPro" id="IPR000015">
    <property type="entry name" value="Fimb_usher"/>
</dbReference>
<keyword evidence="14" id="KW-1185">Reference proteome</keyword>
<dbReference type="PANTHER" id="PTHR30451:SF20">
    <property type="entry name" value="FIMBRIAE USHER"/>
    <property type="match status" value="1"/>
</dbReference>
<comment type="subcellular location">
    <subcellularLocation>
        <location evidence="1 9">Cell outer membrane</location>
        <topology evidence="1 9">Multi-pass membrane protein</topology>
    </subcellularLocation>
</comment>
<dbReference type="Gene3D" id="2.60.40.2610">
    <property type="entry name" value="Outer membrane usher protein FimD, plug domain"/>
    <property type="match status" value="1"/>
</dbReference>
<dbReference type="InterPro" id="IPR043142">
    <property type="entry name" value="PapC-like_C_sf"/>
</dbReference>
<reference evidence="13" key="2">
    <citation type="journal article" date="2023" name="Front. Microbiol.">
        <title>Ralstonia chuxiongensis sp. nov., Ralstonia mojiangensis sp. nov., and Ralstonia soli sp. nov., isolated from tobacco fields, are three novel species in the family Burkholderiaceae.</title>
        <authorList>
            <person name="Lu C.H."/>
            <person name="Zhang Y.Y."/>
            <person name="Jiang N."/>
            <person name="Chen W."/>
            <person name="Shao X."/>
            <person name="Zhao Z.M."/>
            <person name="Lu W.L."/>
            <person name="Hu X."/>
            <person name="Xi Y.X."/>
            <person name="Zou S.Y."/>
            <person name="Wei Q.J."/>
            <person name="Lin Z.L."/>
            <person name="Gong L."/>
            <person name="Gai X.T."/>
            <person name="Zhang L.Q."/>
            <person name="Li J.Y."/>
            <person name="Jin Y."/>
            <person name="Xia Z.Y."/>
        </authorList>
    </citation>
    <scope>NUCLEOTIDE SEQUENCE</scope>
    <source>
        <strain evidence="13">21MJYT02-11</strain>
    </source>
</reference>
<evidence type="ECO:0000256" key="3">
    <source>
        <dbReference type="ARBA" id="ARBA00022448"/>
    </source>
</evidence>
<dbReference type="PANTHER" id="PTHR30451">
    <property type="entry name" value="OUTER MEMBRANE USHER PROTEIN"/>
    <property type="match status" value="1"/>
</dbReference>
<dbReference type="RefSeq" id="WP_252682377.1">
    <property type="nucleotide sequence ID" value="NZ_JAMXHT010000006.1"/>
</dbReference>
<evidence type="ECO:0000256" key="9">
    <source>
        <dbReference type="RuleBase" id="RU003884"/>
    </source>
</evidence>
<feature type="compositionally biased region" description="Polar residues" evidence="10">
    <location>
        <begin position="620"/>
        <end position="636"/>
    </location>
</feature>
<evidence type="ECO:0000256" key="2">
    <source>
        <dbReference type="ARBA" id="ARBA00008064"/>
    </source>
</evidence>
<feature type="domain" description="PapC N-terminal" evidence="12">
    <location>
        <begin position="35"/>
        <end position="189"/>
    </location>
</feature>
<name>A0ABT1AN57_9RALS</name>
<keyword evidence="7 9" id="KW-0472">Membrane</keyword>
<dbReference type="SUPFAM" id="SSF141729">
    <property type="entry name" value="FimD N-terminal domain-like"/>
    <property type="match status" value="1"/>
</dbReference>
<feature type="domain" description="PapC-like C-terminal" evidence="11">
    <location>
        <begin position="774"/>
        <end position="837"/>
    </location>
</feature>
<evidence type="ECO:0000313" key="13">
    <source>
        <dbReference type="EMBL" id="MCO5399776.1"/>
    </source>
</evidence>